<proteinExistence type="predicted"/>
<evidence type="ECO:0000256" key="1">
    <source>
        <dbReference type="SAM" id="MobiDB-lite"/>
    </source>
</evidence>
<dbReference type="OrthoDB" id="8022339at2759"/>
<evidence type="ECO:0000313" key="3">
    <source>
        <dbReference type="Proteomes" id="UP000606786"/>
    </source>
</evidence>
<dbReference type="EMBL" id="CAJHJT010000056">
    <property type="protein sequence ID" value="CAD7013098.1"/>
    <property type="molecule type" value="Genomic_DNA"/>
</dbReference>
<gene>
    <name evidence="2" type="ORF">CCAP1982_LOCUS21172</name>
</gene>
<evidence type="ECO:0000313" key="2">
    <source>
        <dbReference type="EMBL" id="CAD7013098.1"/>
    </source>
</evidence>
<feature type="compositionally biased region" description="Polar residues" evidence="1">
    <location>
        <begin position="131"/>
        <end position="143"/>
    </location>
</feature>
<accession>A0A811VA33</accession>
<dbReference type="Proteomes" id="UP000606786">
    <property type="component" value="Unassembled WGS sequence"/>
</dbReference>
<feature type="compositionally biased region" description="Low complexity" evidence="1">
    <location>
        <begin position="462"/>
        <end position="471"/>
    </location>
</feature>
<name>A0A811VA33_CERCA</name>
<feature type="region of interest" description="Disordered" evidence="1">
    <location>
        <begin position="131"/>
        <end position="156"/>
    </location>
</feature>
<sequence length="722" mass="80755">MASPEEIVIKTEVDFDFIANYNGDGDTQNSQNDAANSVRASCSGSGQQMDYSELAMPADGDCSDDLMLRNWLKQFDLEILYTTLKLSDITYRSLKYLSLEDINTVIRHIGYRAEFREKLLAWRREKSSQQFSAADNNSTVQQANISSNSTSNKRRRTSIVAPAISVQSRQQQSQQLAVASNLQTMQANMASHSGIATHPVMPSSSGSAAAANAITATTTTTGSATIIHRSREPADDFLSLLPGVAATTSLTSNNMPAVVLEPSSVDLCDAFNAFGPQAGESPKRQATTRTIRAATTSTPTLSPTTKTPSMATTTANPVTPRTSITSINDEQQFLEASCSENVDSGSNGGGYEPNGPLIMSSNKVDTLKVLQACHAGQHIRQFIADTATLKIASDLRLILNDIVTIFPNEQAASDYYFIYRGGRGNPLGRLYQRYSNENVKRRRMIRLSDDDNDNNNADVSRNLSNLSSNSNQMDDDDILYANQQSLPGSVPCVDEMTALALKQLLTTDHFTWEEVCERWIQTWALRQKELQQSGLTELLNNWSKLTDPRAAELFKNDFRHVYPNKEHLLVSKWEDYIKKVTSRFDRKLHHDDLKKMYKHVKMGMASKDEKDFIYAVGVITLLPSTSRFKDQYGKLSIRASLTDSIDSFVMRLTSLDSYESRVEFYNRKYGPINRTTHPFWLLLCPMNVPFRKSMWRLRIISIACSLSCKPWICVLRFTIHAI</sequence>
<keyword evidence="3" id="KW-1185">Reference proteome</keyword>
<organism evidence="2 3">
    <name type="scientific">Ceratitis capitata</name>
    <name type="common">Mediterranean fruit fly</name>
    <name type="synonym">Tephritis capitata</name>
    <dbReference type="NCBI Taxonomy" id="7213"/>
    <lineage>
        <taxon>Eukaryota</taxon>
        <taxon>Metazoa</taxon>
        <taxon>Ecdysozoa</taxon>
        <taxon>Arthropoda</taxon>
        <taxon>Hexapoda</taxon>
        <taxon>Insecta</taxon>
        <taxon>Pterygota</taxon>
        <taxon>Neoptera</taxon>
        <taxon>Endopterygota</taxon>
        <taxon>Diptera</taxon>
        <taxon>Brachycera</taxon>
        <taxon>Muscomorpha</taxon>
        <taxon>Tephritoidea</taxon>
        <taxon>Tephritidae</taxon>
        <taxon>Ceratitis</taxon>
        <taxon>Ceratitis</taxon>
    </lineage>
</organism>
<protein>
    <submittedName>
        <fullName evidence="2">(Mediterranean fruit fly) hypothetical protein</fullName>
    </submittedName>
</protein>
<dbReference type="AlphaFoldDB" id="A0A811VA33"/>
<feature type="region of interest" description="Disordered" evidence="1">
    <location>
        <begin position="294"/>
        <end position="322"/>
    </location>
</feature>
<reference evidence="2" key="1">
    <citation type="submission" date="2020-11" db="EMBL/GenBank/DDBJ databases">
        <authorList>
            <person name="Whitehead M."/>
        </authorList>
    </citation>
    <scope>NUCLEOTIDE SEQUENCE</scope>
    <source>
        <strain evidence="2">EGII</strain>
    </source>
</reference>
<feature type="compositionally biased region" description="Low complexity" evidence="1">
    <location>
        <begin position="294"/>
        <end position="315"/>
    </location>
</feature>
<comment type="caution">
    <text evidence="2">The sequence shown here is derived from an EMBL/GenBank/DDBJ whole genome shotgun (WGS) entry which is preliminary data.</text>
</comment>
<feature type="region of interest" description="Disordered" evidence="1">
    <location>
        <begin position="445"/>
        <end position="471"/>
    </location>
</feature>